<keyword evidence="1" id="KW-0472">Membrane</keyword>
<keyword evidence="3" id="KW-1185">Reference proteome</keyword>
<reference evidence="3" key="1">
    <citation type="journal article" date="2019" name="Int. J. Syst. Evol. Microbiol.">
        <title>The Global Catalogue of Microorganisms (GCM) 10K type strain sequencing project: providing services to taxonomists for standard genome sequencing and annotation.</title>
        <authorList>
            <consortium name="The Broad Institute Genomics Platform"/>
            <consortium name="The Broad Institute Genome Sequencing Center for Infectious Disease"/>
            <person name="Wu L."/>
            <person name="Ma J."/>
        </authorList>
    </citation>
    <scope>NUCLEOTIDE SEQUENCE [LARGE SCALE GENOMIC DNA]</scope>
    <source>
        <strain evidence="3">CGMCC 4.7466</strain>
    </source>
</reference>
<dbReference type="EMBL" id="JBHSJJ010000014">
    <property type="protein sequence ID" value="MFC4873943.1"/>
    <property type="molecule type" value="Genomic_DNA"/>
</dbReference>
<gene>
    <name evidence="2" type="ORF">ACFPFU_19720</name>
</gene>
<dbReference type="PANTHER" id="PTHR37314:SF4">
    <property type="entry name" value="UPF0700 TRANSMEMBRANE PROTEIN YOAK"/>
    <property type="match status" value="1"/>
</dbReference>
<proteinExistence type="predicted"/>
<organism evidence="2 3">
    <name type="scientific">Negadavirga shengliensis</name>
    <dbReference type="NCBI Taxonomy" id="1389218"/>
    <lineage>
        <taxon>Bacteria</taxon>
        <taxon>Pseudomonadati</taxon>
        <taxon>Bacteroidota</taxon>
        <taxon>Cytophagia</taxon>
        <taxon>Cytophagales</taxon>
        <taxon>Cyclobacteriaceae</taxon>
        <taxon>Negadavirga</taxon>
    </lineage>
</organism>
<accession>A0ABV9T5S7</accession>
<comment type="caution">
    <text evidence="2">The sequence shown here is derived from an EMBL/GenBank/DDBJ whole genome shotgun (WGS) entry which is preliminary data.</text>
</comment>
<evidence type="ECO:0000256" key="1">
    <source>
        <dbReference type="SAM" id="Phobius"/>
    </source>
</evidence>
<evidence type="ECO:0000313" key="3">
    <source>
        <dbReference type="Proteomes" id="UP001595818"/>
    </source>
</evidence>
<protein>
    <submittedName>
        <fullName evidence="2">YoaK family protein</fullName>
    </submittedName>
</protein>
<feature type="transmembrane region" description="Helical" evidence="1">
    <location>
        <begin position="95"/>
        <end position="115"/>
    </location>
</feature>
<feature type="transmembrane region" description="Helical" evidence="1">
    <location>
        <begin position="210"/>
        <end position="228"/>
    </location>
</feature>
<dbReference type="InterPro" id="IPR010699">
    <property type="entry name" value="DUF1275"/>
</dbReference>
<dbReference type="Pfam" id="PF06912">
    <property type="entry name" value="DUF1275"/>
    <property type="match status" value="1"/>
</dbReference>
<sequence>MLKKNKERRSIKENLLLAATTASASGITNVASVIAFFAFTSNVTGHVAIFAEEVVKGHWHQVYIVLVWLLLFLFGAFLANYLISSIAKKGRYLSHAAPVFIEILVLSVIAIYGHYYYEETLRETECLVGGLLFCMGLQNSMVSTISGGVVKTTHVTGLFTDLGAELSQWLHPITPRSKVLKERLTLRFTVLGFYIIGGLVGGWFFLKYDFLAFFLVILILIFVVYYDMTRVITKLTIRKIKKPAYVVQEQN</sequence>
<name>A0ABV9T5S7_9BACT</name>
<keyword evidence="1" id="KW-0812">Transmembrane</keyword>
<keyword evidence="1" id="KW-1133">Transmembrane helix</keyword>
<dbReference type="PANTHER" id="PTHR37314">
    <property type="entry name" value="SLR0142 PROTEIN"/>
    <property type="match status" value="1"/>
</dbReference>
<feature type="transmembrane region" description="Helical" evidence="1">
    <location>
        <begin position="127"/>
        <end position="150"/>
    </location>
</feature>
<feature type="transmembrane region" description="Helical" evidence="1">
    <location>
        <begin position="184"/>
        <end position="204"/>
    </location>
</feature>
<evidence type="ECO:0000313" key="2">
    <source>
        <dbReference type="EMBL" id="MFC4873943.1"/>
    </source>
</evidence>
<dbReference type="RefSeq" id="WP_377067308.1">
    <property type="nucleotide sequence ID" value="NZ_JBHSJJ010000014.1"/>
</dbReference>
<feature type="transmembrane region" description="Helical" evidence="1">
    <location>
        <begin position="59"/>
        <end position="83"/>
    </location>
</feature>
<dbReference type="Proteomes" id="UP001595818">
    <property type="component" value="Unassembled WGS sequence"/>
</dbReference>